<keyword evidence="8 10" id="KW-0807">Transducer</keyword>
<dbReference type="Pfam" id="PF00672">
    <property type="entry name" value="HAMP"/>
    <property type="match status" value="1"/>
</dbReference>
<evidence type="ECO:0000256" key="8">
    <source>
        <dbReference type="ARBA" id="ARBA00023224"/>
    </source>
</evidence>
<dbReference type="SUPFAM" id="SSF103190">
    <property type="entry name" value="Sensory domain-like"/>
    <property type="match status" value="1"/>
</dbReference>
<evidence type="ECO:0000256" key="9">
    <source>
        <dbReference type="ARBA" id="ARBA00029447"/>
    </source>
</evidence>
<feature type="transmembrane region" description="Helical" evidence="11">
    <location>
        <begin position="12"/>
        <end position="32"/>
    </location>
</feature>
<dbReference type="Gene3D" id="1.10.287.950">
    <property type="entry name" value="Methyl-accepting chemotaxis protein"/>
    <property type="match status" value="1"/>
</dbReference>
<feature type="transmembrane region" description="Helical" evidence="11">
    <location>
        <begin position="279"/>
        <end position="302"/>
    </location>
</feature>
<dbReference type="CDD" id="cd06225">
    <property type="entry name" value="HAMP"/>
    <property type="match status" value="1"/>
</dbReference>
<evidence type="ECO:0000256" key="2">
    <source>
        <dbReference type="ARBA" id="ARBA00004651"/>
    </source>
</evidence>
<dbReference type="FunFam" id="1.10.287.950:FF:000001">
    <property type="entry name" value="Methyl-accepting chemotaxis sensory transducer"/>
    <property type="match status" value="1"/>
</dbReference>
<sequence>MIQRIKDFSLKTKISFTSLFAVIAMGSILTWVSANSLNDATNTAIKARAQSSSYVATEYLSSWVSYKKSVLSSIDIKENNIGIFASLSQAQEAGKFADTYFATEDGKTLDTLTGNSASDLRGRPWYLEAKNANKTIITPAYHDLNTAQLMVTIARPIKQEGILNGVVGVDISLDSLLKGISDINVGKNAHAILIDMKSHTFLAHPKNSLVLKPTTFIAPDFTSDLIERAADQQQVVTISINQENKFYYFSRVPETNWMYAIEMDANTETAHQSELLRDMIFVALFVVLSVAAFIFILMKVLFKDLENVSLALAEIASGDADLTQRIKPRCNDEVGKLANSFNRFVENMHSMVTRLSGVSIALSEQAKDIAQQATSNSQRISYQQDEINMVATAVNEMAAATQEIASNADLTASNSEQAVLECSTGSSQVQETQSSIQSLESEVQVATDIIQQLEQHGQSINAILSTIQDIAEQTNLLALNAAIEAARAGEQGRGFAVVADEVRILSQRTHASTKEIQGTIELLQGTTGQAVSIMDESRKLASTSVDDANSATVSLGQIHLAIEQISDMATQIASAAEEQASVTNEITRNTEGIRDVSNELSIEAQQTSDKAANLSKLSNELEQEINHFKL</sequence>
<evidence type="ECO:0000256" key="3">
    <source>
        <dbReference type="ARBA" id="ARBA00022475"/>
    </source>
</evidence>
<dbReference type="InterPro" id="IPR029151">
    <property type="entry name" value="Sensor-like_sf"/>
</dbReference>
<evidence type="ECO:0000256" key="1">
    <source>
        <dbReference type="ARBA" id="ARBA00004533"/>
    </source>
</evidence>
<feature type="domain" description="HAMP" evidence="13">
    <location>
        <begin position="299"/>
        <end position="353"/>
    </location>
</feature>
<comment type="similarity">
    <text evidence="9">Belongs to the methyl-accepting chemotaxis (MCP) protein family.</text>
</comment>
<evidence type="ECO:0000259" key="13">
    <source>
        <dbReference type="PROSITE" id="PS50885"/>
    </source>
</evidence>
<dbReference type="InterPro" id="IPR033479">
    <property type="entry name" value="dCache_1"/>
</dbReference>
<dbReference type="CDD" id="cd12913">
    <property type="entry name" value="PDC1_MCP_like"/>
    <property type="match status" value="1"/>
</dbReference>
<dbReference type="SMART" id="SM00304">
    <property type="entry name" value="HAMP"/>
    <property type="match status" value="2"/>
</dbReference>
<evidence type="ECO:0000313" key="15">
    <source>
        <dbReference type="Proteomes" id="UP000238707"/>
    </source>
</evidence>
<evidence type="ECO:0000256" key="7">
    <source>
        <dbReference type="ARBA" id="ARBA00023136"/>
    </source>
</evidence>
<dbReference type="Pfam" id="PF00015">
    <property type="entry name" value="MCPsignal"/>
    <property type="match status" value="1"/>
</dbReference>
<dbReference type="PROSITE" id="PS50111">
    <property type="entry name" value="CHEMOTAXIS_TRANSDUC_2"/>
    <property type="match status" value="1"/>
</dbReference>
<keyword evidence="15" id="KW-1185">Reference proteome</keyword>
<keyword evidence="6 11" id="KW-1133">Transmembrane helix</keyword>
<dbReference type="EMBL" id="MSCI01000001">
    <property type="protein sequence ID" value="PQJ64551.1"/>
    <property type="molecule type" value="Genomic_DNA"/>
</dbReference>
<feature type="domain" description="Methyl-accepting transducer" evidence="12">
    <location>
        <begin position="358"/>
        <end position="594"/>
    </location>
</feature>
<keyword evidence="4" id="KW-0145">Chemotaxis</keyword>
<protein>
    <submittedName>
        <fullName evidence="14">Methyl-accepting chemotaxis protein</fullName>
    </submittedName>
</protein>
<keyword evidence="5 11" id="KW-0812">Transmembrane</keyword>
<evidence type="ECO:0000256" key="10">
    <source>
        <dbReference type="PROSITE-ProRule" id="PRU00284"/>
    </source>
</evidence>
<comment type="subcellular location">
    <subcellularLocation>
        <location evidence="1">Cell inner membrane</location>
    </subcellularLocation>
    <subcellularLocation>
        <location evidence="2">Cell membrane</location>
        <topology evidence="2">Multi-pass membrane protein</topology>
    </subcellularLocation>
</comment>
<evidence type="ECO:0000313" key="14">
    <source>
        <dbReference type="EMBL" id="PQJ64551.1"/>
    </source>
</evidence>
<dbReference type="InterPro" id="IPR004089">
    <property type="entry name" value="MCPsignal_dom"/>
</dbReference>
<accession>A0A2S7VSR5</accession>
<dbReference type="GO" id="GO:0005886">
    <property type="term" value="C:plasma membrane"/>
    <property type="evidence" value="ECO:0007669"/>
    <property type="project" value="UniProtKB-SubCell"/>
</dbReference>
<evidence type="ECO:0000256" key="4">
    <source>
        <dbReference type="ARBA" id="ARBA00022500"/>
    </source>
</evidence>
<evidence type="ECO:0000256" key="6">
    <source>
        <dbReference type="ARBA" id="ARBA00022989"/>
    </source>
</evidence>
<reference evidence="14 15" key="1">
    <citation type="submission" date="2016-12" db="EMBL/GenBank/DDBJ databases">
        <title>Diversity of luminous bacteria.</title>
        <authorList>
            <person name="Yoshizawa S."/>
            <person name="Kogure K."/>
        </authorList>
    </citation>
    <scope>NUCLEOTIDE SEQUENCE [LARGE SCALE GENOMIC DNA]</scope>
    <source>
        <strain evidence="14 15">LC2-408</strain>
    </source>
</reference>
<organism evidence="14 15">
    <name type="scientific">Vibrio chagasii</name>
    <dbReference type="NCBI Taxonomy" id="170679"/>
    <lineage>
        <taxon>Bacteria</taxon>
        <taxon>Pseudomonadati</taxon>
        <taxon>Pseudomonadota</taxon>
        <taxon>Gammaproteobacteria</taxon>
        <taxon>Vibrionales</taxon>
        <taxon>Vibrionaceae</taxon>
        <taxon>Vibrio</taxon>
    </lineage>
</organism>
<dbReference type="PANTHER" id="PTHR32089">
    <property type="entry name" value="METHYL-ACCEPTING CHEMOTAXIS PROTEIN MCPB"/>
    <property type="match status" value="1"/>
</dbReference>
<evidence type="ECO:0000259" key="12">
    <source>
        <dbReference type="PROSITE" id="PS50111"/>
    </source>
</evidence>
<dbReference type="Pfam" id="PF02743">
    <property type="entry name" value="dCache_1"/>
    <property type="match status" value="1"/>
</dbReference>
<gene>
    <name evidence="14" type="ORF">BTO10_07160</name>
</gene>
<dbReference type="PANTHER" id="PTHR32089:SF117">
    <property type="entry name" value="METHYL ACCEPTING SENSORY TRANSDUCER WITH CACHE_1 SMALL MOLECULE BINDING DOMAIN"/>
    <property type="match status" value="1"/>
</dbReference>
<dbReference type="CDD" id="cd12912">
    <property type="entry name" value="PDC2_MCP_like"/>
    <property type="match status" value="1"/>
</dbReference>
<dbReference type="SMART" id="SM00283">
    <property type="entry name" value="MA"/>
    <property type="match status" value="1"/>
</dbReference>
<keyword evidence="3" id="KW-1003">Cell membrane</keyword>
<dbReference type="GO" id="GO:0006935">
    <property type="term" value="P:chemotaxis"/>
    <property type="evidence" value="ECO:0007669"/>
    <property type="project" value="UniProtKB-KW"/>
</dbReference>
<dbReference type="Proteomes" id="UP000238707">
    <property type="component" value="Unassembled WGS sequence"/>
</dbReference>
<dbReference type="InterPro" id="IPR003660">
    <property type="entry name" value="HAMP_dom"/>
</dbReference>
<evidence type="ECO:0000256" key="11">
    <source>
        <dbReference type="SAM" id="Phobius"/>
    </source>
</evidence>
<dbReference type="AlphaFoldDB" id="A0A2S7VSR5"/>
<dbReference type="RefSeq" id="WP_032553942.1">
    <property type="nucleotide sequence ID" value="NZ_MSCI01000001.1"/>
</dbReference>
<keyword evidence="7 11" id="KW-0472">Membrane</keyword>
<comment type="caution">
    <text evidence="14">The sequence shown here is derived from an EMBL/GenBank/DDBJ whole genome shotgun (WGS) entry which is preliminary data.</text>
</comment>
<dbReference type="Gene3D" id="3.30.450.20">
    <property type="entry name" value="PAS domain"/>
    <property type="match status" value="2"/>
</dbReference>
<name>A0A2S7VSR5_9VIBR</name>
<dbReference type="PROSITE" id="PS50885">
    <property type="entry name" value="HAMP"/>
    <property type="match status" value="1"/>
</dbReference>
<dbReference type="SUPFAM" id="SSF58104">
    <property type="entry name" value="Methyl-accepting chemotaxis protein (MCP) signaling domain"/>
    <property type="match status" value="1"/>
</dbReference>
<dbReference type="GO" id="GO:0007165">
    <property type="term" value="P:signal transduction"/>
    <property type="evidence" value="ECO:0007669"/>
    <property type="project" value="UniProtKB-KW"/>
</dbReference>
<dbReference type="CDD" id="cd11386">
    <property type="entry name" value="MCP_signal"/>
    <property type="match status" value="1"/>
</dbReference>
<proteinExistence type="inferred from homology"/>
<evidence type="ECO:0000256" key="5">
    <source>
        <dbReference type="ARBA" id="ARBA00022692"/>
    </source>
</evidence>